<dbReference type="PANTHER" id="PTHR43610:SF1">
    <property type="entry name" value="N-ACETYLTRANSFERASE DOMAIN-CONTAINING PROTEIN"/>
    <property type="match status" value="1"/>
</dbReference>
<dbReference type="RefSeq" id="WP_097059902.1">
    <property type="nucleotide sequence ID" value="NZ_BMLC01000001.1"/>
</dbReference>
<keyword evidence="2" id="KW-0808">Transferase</keyword>
<dbReference type="AlphaFoldDB" id="A0A2C8Z3A7"/>
<evidence type="ECO:0000313" key="3">
    <source>
        <dbReference type="Proteomes" id="UP000219440"/>
    </source>
</evidence>
<evidence type="ECO:0000313" key="2">
    <source>
        <dbReference type="EMBL" id="SOE58053.1"/>
    </source>
</evidence>
<dbReference type="InterPro" id="IPR016181">
    <property type="entry name" value="Acyl_CoA_acyltransferase"/>
</dbReference>
<dbReference type="GO" id="GO:0016747">
    <property type="term" value="F:acyltransferase activity, transferring groups other than amino-acyl groups"/>
    <property type="evidence" value="ECO:0007669"/>
    <property type="project" value="InterPro"/>
</dbReference>
<accession>A0A2C8Z3A7</accession>
<gene>
    <name evidence="2" type="ORF">SAMN06296378_0715</name>
</gene>
<dbReference type="OrthoDB" id="9795199at2"/>
<evidence type="ECO:0000259" key="1">
    <source>
        <dbReference type="Pfam" id="PF13302"/>
    </source>
</evidence>
<reference evidence="2 3" key="1">
    <citation type="submission" date="2017-09" db="EMBL/GenBank/DDBJ databases">
        <authorList>
            <person name="Ehlers B."/>
            <person name="Leendertz F.H."/>
        </authorList>
    </citation>
    <scope>NUCLEOTIDE SEQUENCE [LARGE SCALE GENOMIC DNA]</scope>
    <source>
        <strain evidence="2 3">CGMCC 1.05381</strain>
    </source>
</reference>
<proteinExistence type="predicted"/>
<sequence>MPTTRPAPRVLEGSIIRLVPLEEQHLPALFRAIGRADVFEGGYGGGTAGLPSTEAGFIEFAHDYYRRDVANVYGVWLHDGTMPEPTLVGTSTLGDFELDRERAHIGWTAYSPSVWGSAVNPESKLLMLGEAFDHGFGRIKLQADAANARSRAAIAKLGARFEGVTRRDQRRADGTWRDAAVYSIIVDDWPEVRAGLVARVARFAAATS</sequence>
<dbReference type="SUPFAM" id="SSF55729">
    <property type="entry name" value="Acyl-CoA N-acyltransferases (Nat)"/>
    <property type="match status" value="1"/>
</dbReference>
<protein>
    <submittedName>
        <fullName evidence="2">Protein N-acetyltransferase, RimJ/RimL family</fullName>
    </submittedName>
</protein>
<dbReference type="Pfam" id="PF13302">
    <property type="entry name" value="Acetyltransf_3"/>
    <property type="match status" value="1"/>
</dbReference>
<organism evidence="2 3">
    <name type="scientific">Salinibacterium xinjiangense</name>
    <dbReference type="NCBI Taxonomy" id="386302"/>
    <lineage>
        <taxon>Bacteria</taxon>
        <taxon>Bacillati</taxon>
        <taxon>Actinomycetota</taxon>
        <taxon>Actinomycetes</taxon>
        <taxon>Micrococcales</taxon>
        <taxon>Microbacteriaceae</taxon>
        <taxon>Salinibacterium</taxon>
    </lineage>
</organism>
<dbReference type="Proteomes" id="UP000219440">
    <property type="component" value="Unassembled WGS sequence"/>
</dbReference>
<dbReference type="PANTHER" id="PTHR43610">
    <property type="entry name" value="BLL6696 PROTEIN"/>
    <property type="match status" value="1"/>
</dbReference>
<dbReference type="Gene3D" id="3.40.630.30">
    <property type="match status" value="1"/>
</dbReference>
<name>A0A2C8Z3A7_9MICO</name>
<keyword evidence="3" id="KW-1185">Reference proteome</keyword>
<dbReference type="EMBL" id="OCST01000002">
    <property type="protein sequence ID" value="SOE58053.1"/>
    <property type="molecule type" value="Genomic_DNA"/>
</dbReference>
<feature type="domain" description="N-acetyltransferase" evidence="1">
    <location>
        <begin position="17"/>
        <end position="160"/>
    </location>
</feature>
<dbReference type="InterPro" id="IPR000182">
    <property type="entry name" value="GNAT_dom"/>
</dbReference>